<gene>
    <name evidence="1" type="ORF">HINF_LOCUS34437</name>
    <name evidence="2" type="ORF">HINF_LOCUS58237</name>
</gene>
<accession>A0AA86PZ38</accession>
<evidence type="ECO:0000313" key="3">
    <source>
        <dbReference type="Proteomes" id="UP001642409"/>
    </source>
</evidence>
<dbReference type="EMBL" id="CATOUU010000765">
    <property type="protein sequence ID" value="CAI9946792.1"/>
    <property type="molecule type" value="Genomic_DNA"/>
</dbReference>
<name>A0AA86PZ38_9EUKA</name>
<keyword evidence="3" id="KW-1185">Reference proteome</keyword>
<protein>
    <submittedName>
        <fullName evidence="2">Hypothetical_protein</fullName>
    </submittedName>
</protein>
<reference evidence="1" key="1">
    <citation type="submission" date="2023-06" db="EMBL/GenBank/DDBJ databases">
        <authorList>
            <person name="Kurt Z."/>
        </authorList>
    </citation>
    <scope>NUCLEOTIDE SEQUENCE</scope>
</reference>
<dbReference type="EMBL" id="CAXDID020000326">
    <property type="protein sequence ID" value="CAL6077352.1"/>
    <property type="molecule type" value="Genomic_DNA"/>
</dbReference>
<organism evidence="1">
    <name type="scientific">Hexamita inflata</name>
    <dbReference type="NCBI Taxonomy" id="28002"/>
    <lineage>
        <taxon>Eukaryota</taxon>
        <taxon>Metamonada</taxon>
        <taxon>Diplomonadida</taxon>
        <taxon>Hexamitidae</taxon>
        <taxon>Hexamitinae</taxon>
        <taxon>Hexamita</taxon>
    </lineage>
</organism>
<evidence type="ECO:0000313" key="1">
    <source>
        <dbReference type="EMBL" id="CAI9946792.1"/>
    </source>
</evidence>
<sequence>MPPPSFLNQWNIQSTQAFSKNNRFFMTIQRYQAVRTLQQQQLLLQHHFLLVAVVMDTWVQRLMLQAGKDPSFPLLLNRMQFQSTICSKKNLDRAREVTLKYFLQAFLSQEGKIMLKDSNFEHRSKI</sequence>
<dbReference type="AlphaFoldDB" id="A0AA86PZ38"/>
<comment type="caution">
    <text evidence="1">The sequence shown here is derived from an EMBL/GenBank/DDBJ whole genome shotgun (WGS) entry which is preliminary data.</text>
</comment>
<evidence type="ECO:0000313" key="2">
    <source>
        <dbReference type="EMBL" id="CAL6077352.1"/>
    </source>
</evidence>
<dbReference type="Proteomes" id="UP001642409">
    <property type="component" value="Unassembled WGS sequence"/>
</dbReference>
<proteinExistence type="predicted"/>
<reference evidence="2 3" key="2">
    <citation type="submission" date="2024-07" db="EMBL/GenBank/DDBJ databases">
        <authorList>
            <person name="Akdeniz Z."/>
        </authorList>
    </citation>
    <scope>NUCLEOTIDE SEQUENCE [LARGE SCALE GENOMIC DNA]</scope>
</reference>